<gene>
    <name evidence="10" type="ORF">OB236_35195</name>
</gene>
<protein>
    <submittedName>
        <fullName evidence="10">Ger(X)C family spore germination protein</fullName>
    </submittedName>
</protein>
<feature type="domain" description="Spore germination protein N-terminal" evidence="9">
    <location>
        <begin position="23"/>
        <end position="198"/>
    </location>
</feature>
<evidence type="ECO:0000256" key="7">
    <source>
        <dbReference type="ARBA" id="ARBA00023288"/>
    </source>
</evidence>
<dbReference type="EMBL" id="JAOQIO010000116">
    <property type="protein sequence ID" value="MCU6797388.1"/>
    <property type="molecule type" value="Genomic_DNA"/>
</dbReference>
<organism evidence="10 11">
    <name type="scientific">Paenibacillus baimaensis</name>
    <dbReference type="NCBI Taxonomy" id="2982185"/>
    <lineage>
        <taxon>Bacteria</taxon>
        <taxon>Bacillati</taxon>
        <taxon>Bacillota</taxon>
        <taxon>Bacilli</taxon>
        <taxon>Bacillales</taxon>
        <taxon>Paenibacillaceae</taxon>
        <taxon>Paenibacillus</taxon>
    </lineage>
</organism>
<evidence type="ECO:0000256" key="5">
    <source>
        <dbReference type="ARBA" id="ARBA00023136"/>
    </source>
</evidence>
<sequence length="392" mass="43922">MSARSTSLLLLLLVSTLLSGCWDRTEINDMAFILTSAIDLEKDGKLRYTVMLPLPGQMGGATGGGGGGGSNGGKSYYIDSEVGETYRECHMKLQKRMSRRMFLAHRRTILVGEDLARRGIRELFDTVPRSPESRMTTFLVVTKGKAYDMMNSTPKFEHFPSEAIRELIKSKSVMDINFKDFGISLSLPGADPVAVYMDVKDSEQGVESSKEVELKGYAQFRHDKMVGTLENDTAMGLSIINGQKMISHSITLQMGDGQMSARIYEALTNINTKLINQKLEYDIALNIKATLMEDTSHYDLSQTKNILLVEDGISKKVKSAVQDVINQSLKNNVDSCEFGNFLWRAYPGEWKSQFEKNWPESLKDAKFNIQVQSQLTDTGLIFDNVTRERISQ</sequence>
<evidence type="ECO:0000256" key="2">
    <source>
        <dbReference type="ARBA" id="ARBA00007886"/>
    </source>
</evidence>
<keyword evidence="5" id="KW-0472">Membrane</keyword>
<evidence type="ECO:0000256" key="6">
    <source>
        <dbReference type="ARBA" id="ARBA00023139"/>
    </source>
</evidence>
<comment type="subcellular location">
    <subcellularLocation>
        <location evidence="1">Membrane</location>
        <topology evidence="1">Lipid-anchor</topology>
    </subcellularLocation>
</comment>
<dbReference type="PANTHER" id="PTHR35789">
    <property type="entry name" value="SPORE GERMINATION PROTEIN B3"/>
    <property type="match status" value="1"/>
</dbReference>
<dbReference type="PANTHER" id="PTHR35789:SF1">
    <property type="entry name" value="SPORE GERMINATION PROTEIN B3"/>
    <property type="match status" value="1"/>
</dbReference>
<name>A0ABT2URV2_9BACL</name>
<dbReference type="Proteomes" id="UP001652445">
    <property type="component" value="Unassembled WGS sequence"/>
</dbReference>
<keyword evidence="7" id="KW-0449">Lipoprotein</keyword>
<evidence type="ECO:0000256" key="1">
    <source>
        <dbReference type="ARBA" id="ARBA00004635"/>
    </source>
</evidence>
<evidence type="ECO:0000259" key="8">
    <source>
        <dbReference type="Pfam" id="PF05504"/>
    </source>
</evidence>
<proteinExistence type="inferred from homology"/>
<comment type="caution">
    <text evidence="10">The sequence shown here is derived from an EMBL/GenBank/DDBJ whole genome shotgun (WGS) entry which is preliminary data.</text>
</comment>
<evidence type="ECO:0000256" key="3">
    <source>
        <dbReference type="ARBA" id="ARBA00022544"/>
    </source>
</evidence>
<comment type="similarity">
    <text evidence="2">Belongs to the GerABKC lipoprotein family.</text>
</comment>
<keyword evidence="11" id="KW-1185">Reference proteome</keyword>
<feature type="domain" description="Spore germination GerAC-like C-terminal" evidence="8">
    <location>
        <begin position="216"/>
        <end position="379"/>
    </location>
</feature>
<dbReference type="InterPro" id="IPR057336">
    <property type="entry name" value="GerAC_N"/>
</dbReference>
<dbReference type="PROSITE" id="PS51257">
    <property type="entry name" value="PROKAR_LIPOPROTEIN"/>
    <property type="match status" value="1"/>
</dbReference>
<dbReference type="InterPro" id="IPR046953">
    <property type="entry name" value="Spore_GerAC-like_C"/>
</dbReference>
<dbReference type="NCBIfam" id="TIGR02887">
    <property type="entry name" value="spore_ger_x_C"/>
    <property type="match status" value="1"/>
</dbReference>
<evidence type="ECO:0000259" key="9">
    <source>
        <dbReference type="Pfam" id="PF25198"/>
    </source>
</evidence>
<accession>A0ABT2URV2</accession>
<keyword evidence="6" id="KW-0564">Palmitate</keyword>
<dbReference type="Gene3D" id="3.30.300.210">
    <property type="entry name" value="Nutrient germinant receptor protein C, domain 3"/>
    <property type="match status" value="1"/>
</dbReference>
<reference evidence="10 11" key="1">
    <citation type="submission" date="2022-09" db="EMBL/GenBank/DDBJ databases">
        <authorList>
            <person name="Han X.L."/>
            <person name="Wang Q."/>
            <person name="Lu T."/>
        </authorList>
    </citation>
    <scope>NUCLEOTIDE SEQUENCE [LARGE SCALE GENOMIC DNA]</scope>
    <source>
        <strain evidence="10 11">WQ 127069</strain>
    </source>
</reference>
<evidence type="ECO:0000313" key="11">
    <source>
        <dbReference type="Proteomes" id="UP001652445"/>
    </source>
</evidence>
<dbReference type="Pfam" id="PF05504">
    <property type="entry name" value="Spore_GerAC"/>
    <property type="match status" value="1"/>
</dbReference>
<dbReference type="InterPro" id="IPR008844">
    <property type="entry name" value="Spore_GerAC-like"/>
</dbReference>
<dbReference type="RefSeq" id="WP_262688175.1">
    <property type="nucleotide sequence ID" value="NZ_JAOQIO010000116.1"/>
</dbReference>
<dbReference type="Pfam" id="PF25198">
    <property type="entry name" value="Spore_GerAC_N"/>
    <property type="match status" value="1"/>
</dbReference>
<evidence type="ECO:0000313" key="10">
    <source>
        <dbReference type="EMBL" id="MCU6797388.1"/>
    </source>
</evidence>
<keyword evidence="4" id="KW-0732">Signal</keyword>
<keyword evidence="3" id="KW-0309">Germination</keyword>
<evidence type="ECO:0000256" key="4">
    <source>
        <dbReference type="ARBA" id="ARBA00022729"/>
    </source>
</evidence>
<dbReference type="InterPro" id="IPR038501">
    <property type="entry name" value="Spore_GerAC_C_sf"/>
</dbReference>